<evidence type="ECO:0000313" key="2">
    <source>
        <dbReference type="Proteomes" id="UP000188947"/>
    </source>
</evidence>
<evidence type="ECO:0000313" key="1">
    <source>
        <dbReference type="EMBL" id="OOH95453.1"/>
    </source>
</evidence>
<proteinExistence type="predicted"/>
<comment type="caution">
    <text evidence="1">The sequence shown here is derived from an EMBL/GenBank/DDBJ whole genome shotgun (WGS) entry which is preliminary data.</text>
</comment>
<gene>
    <name evidence="1" type="ORF">BMF97_08805</name>
</gene>
<reference evidence="1 2" key="1">
    <citation type="submission" date="2016-11" db="EMBL/GenBank/DDBJ databases">
        <title>Genome sequence and comparative genomic analysis of clinical strain Elizabethkingia meningoseptica 61421 PRCM.</title>
        <authorList>
            <person name="Wang M."/>
            <person name="Hu S."/>
            <person name="Cao L."/>
            <person name="Jiang T."/>
            <person name="Zhou Y."/>
            <person name="Ming D."/>
        </authorList>
    </citation>
    <scope>NUCLEOTIDE SEQUENCE [LARGE SCALE GENOMIC DNA]</scope>
    <source>
        <strain evidence="1 2">61421 PRCM</strain>
    </source>
</reference>
<dbReference type="Proteomes" id="UP000188947">
    <property type="component" value="Unassembled WGS sequence"/>
</dbReference>
<dbReference type="EMBL" id="MPOG01000010">
    <property type="protein sequence ID" value="OOH95453.1"/>
    <property type="molecule type" value="Genomic_DNA"/>
</dbReference>
<dbReference type="AlphaFoldDB" id="A0A1V3U1P8"/>
<protein>
    <submittedName>
        <fullName evidence="1">Uncharacterized protein</fullName>
    </submittedName>
</protein>
<keyword evidence="2" id="KW-1185">Reference proteome</keyword>
<organism evidence="1 2">
    <name type="scientific">Elizabethkingia meningoseptica</name>
    <name type="common">Chryseobacterium meningosepticum</name>
    <dbReference type="NCBI Taxonomy" id="238"/>
    <lineage>
        <taxon>Bacteria</taxon>
        <taxon>Pseudomonadati</taxon>
        <taxon>Bacteroidota</taxon>
        <taxon>Flavobacteriia</taxon>
        <taxon>Flavobacteriales</taxon>
        <taxon>Weeksellaceae</taxon>
        <taxon>Elizabethkingia</taxon>
    </lineage>
</organism>
<accession>A0A1V3U1P8</accession>
<dbReference type="STRING" id="238.BBD35_07440"/>
<sequence>MQKYAPKAAIELYKRKVNWLLGPDCAVFIVMKFYKKRQKFHLRYKKANHSGRYILRNKIQVSFLLFVKLTWQN</sequence>
<name>A0A1V3U1P8_ELIME</name>